<evidence type="ECO:0000256" key="4">
    <source>
        <dbReference type="ARBA" id="ARBA00022723"/>
    </source>
</evidence>
<sequence>MVVGGGIGGMQAALDLAESGFKVYLVEKEPCIGGKMAQLDKTFPTNDCAMCTISPRLSGTGRHPNIEVITNAQLERVEGEPGRLAATIRRYARFIDLRQCTGCGECEKVCPIEVPAEFELGLTGRKAIFRRYPQAVPNAYSIDKLGYARCKINCPAETSVQGYVALIAEGRYEEALQVIYRANPLPGVTARICHHPCEEECGRGECDEPVAIRQLRRFLTDAVYASPDFKPPEPLEKTQEKSIAIIGAGPAGLSCANYLARLGYRTTVFDALPKPGGMLRVGLPDYRLPKDVLDLEVGLIESLGVEIKSGKRLGTDFTLGDLRDQGYGAFFVAVGAHLSRQLRVEGEDLEDALPGIPFLRDVSLGKPVKVGKKVLVIGGGNVAIDVAKTARRVGGEDIHIICLESREEMPAHEWEVDEALEEEFTIHPSLGIKRLLGEDGKVTGIETLVCSSVFDEEGRFNPTLEPNTEAQIYGDTVIVAIGQACDLSFVEQEGLAVTRRGLIEADPGTQRTNLPDVFAGGDAVRGPASAIEAIADGHRAAISIDRFLQGEEIEVPKREVPTAEARITEQTPSIPREQPARLPVPERIDNFREIEQAFTEEQARREAARCLACAVCSDCRLCEIACEANAIVHDMDEEKVETLDVGAVILAPGFELFDVDTLGEFGHKRYANVVSSLEFERILSASGPYQGKIIRPSDGELPKRIAWIQCVGSREADHNYCSSVCCMYATKQAIIAMEHEPDVSCQIFFIDLRAFGKGFDAYYERAKELGVVYTRCRPSSIKEVPGTKDLMIRYQNEQGEIVTDIFNMVVLSGGLVPGDDIKDLADRLSVRLNEHGFCWTDPFDPLSTTRDGIYVCGPFVEPKDIPETVVEASGVASRVGGLLASARNTCVEPKVYPPEKDVSKEGLRIGVFICHCGRNIGSVVDVPAVVEEAATLPDVAHAEHNLYSCSQDALEHIKQTIEEHQLNRVIVASCTPRTHEPLFQDTIREAGLNPYFFEMANIRDQCSWVHPHEHERATGKARDLVRMAVARAHYLEPLYKQDIPLTKTALVIGGGPAGMVSALDLARQGFPVHLVEREDELGGNLRHLHYLLDGGDPQAFLGSLRGQVEAEERITVHRGSEVTGFTGFVGNFTVTIGPRGEGGNGGEPAGGPEEVKCGVIIVATGGQELRDGHFLHDTSERVLTQQELEMQLVDGSLDPSGLREVVMIQCVGSRNEERPYCSRICCGEAIKNALKLKELNPEIAVYVLYREMRSYGFREKFYREAREKGVIFLRYADDDEPQVSENGKLVVRMKEMMLGADVTIEPDLVVLSSAIVPDTRNEALAQLLKVSLNPDGFFLEAHMKLRPVDFASEGMFLCGLAHYPKYLSEALAQASAAASRASRILSLDMLSVGGAVAVVDEDRCAACLTCLRVCPYDVPRIVDGVAVIEIAACQGCGTCSGECPAKAIELKHTTDVQVCAKIDGLVS</sequence>
<feature type="domain" description="4Fe-4S ferredoxin-type" evidence="9">
    <location>
        <begin position="91"/>
        <end position="121"/>
    </location>
</feature>
<dbReference type="PANTHER" id="PTHR43498:SF1">
    <property type="entry name" value="COB--COM HETERODISULFIDE REDUCTASE IRON-SULFUR SUBUNIT A"/>
    <property type="match status" value="1"/>
</dbReference>
<dbReference type="Gene3D" id="3.40.50.720">
    <property type="entry name" value="NAD(P)-binding Rossmann-like Domain"/>
    <property type="match status" value="1"/>
</dbReference>
<keyword evidence="6" id="KW-0560">Oxidoreductase</keyword>
<evidence type="ECO:0000256" key="6">
    <source>
        <dbReference type="ARBA" id="ARBA00023002"/>
    </source>
</evidence>
<dbReference type="EMBL" id="LJUI01000134">
    <property type="protein sequence ID" value="KPK67326.1"/>
    <property type="molecule type" value="Genomic_DNA"/>
</dbReference>
<evidence type="ECO:0000313" key="11">
    <source>
        <dbReference type="Proteomes" id="UP000051717"/>
    </source>
</evidence>
<keyword evidence="8" id="KW-0411">Iron-sulfur</keyword>
<dbReference type="Pfam" id="PF13450">
    <property type="entry name" value="NAD_binding_8"/>
    <property type="match status" value="1"/>
</dbReference>
<dbReference type="SUPFAM" id="SSF46548">
    <property type="entry name" value="alpha-helical ferredoxin"/>
    <property type="match status" value="2"/>
</dbReference>
<dbReference type="PRINTS" id="PR00419">
    <property type="entry name" value="ADXRDTASE"/>
</dbReference>
<dbReference type="InterPro" id="IPR036188">
    <property type="entry name" value="FAD/NAD-bd_sf"/>
</dbReference>
<evidence type="ECO:0000313" key="10">
    <source>
        <dbReference type="EMBL" id="KPK67326.1"/>
    </source>
</evidence>
<keyword evidence="5" id="KW-0285">Flavoprotein</keyword>
<dbReference type="InterPro" id="IPR028261">
    <property type="entry name" value="DPD_II"/>
</dbReference>
<evidence type="ECO:0000256" key="1">
    <source>
        <dbReference type="ARBA" id="ARBA00001974"/>
    </source>
</evidence>
<evidence type="ECO:0000256" key="5">
    <source>
        <dbReference type="ARBA" id="ARBA00022827"/>
    </source>
</evidence>
<evidence type="ECO:0000256" key="2">
    <source>
        <dbReference type="ARBA" id="ARBA00006561"/>
    </source>
</evidence>
<dbReference type="SUPFAM" id="SSF51971">
    <property type="entry name" value="Nucleotide-binding domain"/>
    <property type="match status" value="4"/>
</dbReference>
<dbReference type="GO" id="GO:0051539">
    <property type="term" value="F:4 iron, 4 sulfur cluster binding"/>
    <property type="evidence" value="ECO:0007669"/>
    <property type="project" value="UniProtKB-KW"/>
</dbReference>
<dbReference type="Pfam" id="PF13237">
    <property type="entry name" value="Fer4_10"/>
    <property type="match status" value="1"/>
</dbReference>
<evidence type="ECO:0000256" key="8">
    <source>
        <dbReference type="ARBA" id="ARBA00023014"/>
    </source>
</evidence>
<evidence type="ECO:0000256" key="3">
    <source>
        <dbReference type="ARBA" id="ARBA00022485"/>
    </source>
</evidence>
<dbReference type="Gene3D" id="3.50.50.60">
    <property type="entry name" value="FAD/NAD(P)-binding domain"/>
    <property type="match status" value="3"/>
</dbReference>
<dbReference type="Gene3D" id="3.30.70.20">
    <property type="match status" value="1"/>
</dbReference>
<keyword evidence="5" id="KW-0274">FAD</keyword>
<reference evidence="10 11" key="1">
    <citation type="journal article" date="2015" name="Microbiome">
        <title>Genomic resolution of linkages in carbon, nitrogen, and sulfur cycling among widespread estuary sediment bacteria.</title>
        <authorList>
            <person name="Baker B.J."/>
            <person name="Lazar C.S."/>
            <person name="Teske A.P."/>
            <person name="Dick G.J."/>
        </authorList>
    </citation>
    <scope>NUCLEOTIDE SEQUENCE [LARGE SCALE GENOMIC DNA]</scope>
    <source>
        <strain evidence="10">SM23_40</strain>
    </source>
</reference>
<comment type="similarity">
    <text evidence="2">Belongs to the HdrA family.</text>
</comment>
<dbReference type="PANTHER" id="PTHR43498">
    <property type="entry name" value="FERREDOXIN:COB-COM HETERODISULFIDE REDUCTASE SUBUNIT A"/>
    <property type="match status" value="1"/>
</dbReference>
<dbReference type="Pfam" id="PF12831">
    <property type="entry name" value="FAD_oxidored"/>
    <property type="match status" value="1"/>
</dbReference>
<accession>A0A0S8G3A5</accession>
<dbReference type="InterPro" id="IPR017900">
    <property type="entry name" value="4Fe4S_Fe_S_CS"/>
</dbReference>
<evidence type="ECO:0000256" key="7">
    <source>
        <dbReference type="ARBA" id="ARBA00023004"/>
    </source>
</evidence>
<dbReference type="GO" id="GO:0046872">
    <property type="term" value="F:metal ion binding"/>
    <property type="evidence" value="ECO:0007669"/>
    <property type="project" value="UniProtKB-KW"/>
</dbReference>
<dbReference type="Gene3D" id="1.10.1060.10">
    <property type="entry name" value="Alpha-helical ferredoxin"/>
    <property type="match status" value="1"/>
</dbReference>
<keyword evidence="3" id="KW-0004">4Fe-4S</keyword>
<dbReference type="InterPro" id="IPR017896">
    <property type="entry name" value="4Fe4S_Fe-S-bd"/>
</dbReference>
<dbReference type="Pfam" id="PF07992">
    <property type="entry name" value="Pyr_redox_2"/>
    <property type="match status" value="1"/>
</dbReference>
<keyword evidence="7" id="KW-0408">Iron</keyword>
<dbReference type="InterPro" id="IPR039650">
    <property type="entry name" value="HdrA-like"/>
</dbReference>
<dbReference type="GO" id="GO:0016491">
    <property type="term" value="F:oxidoreductase activity"/>
    <property type="evidence" value="ECO:0007669"/>
    <property type="project" value="UniProtKB-KW"/>
</dbReference>
<dbReference type="InterPro" id="IPR023753">
    <property type="entry name" value="FAD/NAD-binding_dom"/>
</dbReference>
<organism evidence="10 11">
    <name type="scientific">candidate division TA06 bacterium SM23_40</name>
    <dbReference type="NCBI Taxonomy" id="1703774"/>
    <lineage>
        <taxon>Bacteria</taxon>
        <taxon>Bacteria division TA06</taxon>
    </lineage>
</organism>
<feature type="domain" description="4Fe-4S ferredoxin-type" evidence="9">
    <location>
        <begin position="1395"/>
        <end position="1424"/>
    </location>
</feature>
<evidence type="ECO:0000259" key="9">
    <source>
        <dbReference type="PROSITE" id="PS51379"/>
    </source>
</evidence>
<keyword evidence="4" id="KW-0479">Metal-binding</keyword>
<dbReference type="Pfam" id="PF14691">
    <property type="entry name" value="Fer4_20"/>
    <property type="match status" value="1"/>
</dbReference>
<protein>
    <submittedName>
        <fullName evidence="10">4Fe-4S ferredoxin</fullName>
    </submittedName>
</protein>
<feature type="domain" description="4Fe-4S ferredoxin-type" evidence="9">
    <location>
        <begin position="1426"/>
        <end position="1453"/>
    </location>
</feature>
<gene>
    <name evidence="10" type="ORF">AMJ82_10860</name>
</gene>
<name>A0A0S8G3A5_UNCT6</name>
<proteinExistence type="inferred from homology"/>
<dbReference type="InterPro" id="IPR009051">
    <property type="entry name" value="Helical_ferredxn"/>
</dbReference>
<dbReference type="PROSITE" id="PS00198">
    <property type="entry name" value="4FE4S_FER_1"/>
    <property type="match status" value="4"/>
</dbReference>
<dbReference type="PROSITE" id="PS51379">
    <property type="entry name" value="4FE4S_FER_2"/>
    <property type="match status" value="3"/>
</dbReference>
<dbReference type="SUPFAM" id="SSF54862">
    <property type="entry name" value="4Fe-4S ferredoxins"/>
    <property type="match status" value="1"/>
</dbReference>
<dbReference type="PATRIC" id="fig|1703774.3.peg.1426"/>
<comment type="caution">
    <text evidence="10">The sequence shown here is derived from an EMBL/GenBank/DDBJ whole genome shotgun (WGS) entry which is preliminary data.</text>
</comment>
<comment type="cofactor">
    <cofactor evidence="1">
        <name>FAD</name>
        <dbReference type="ChEBI" id="CHEBI:57692"/>
    </cofactor>
</comment>
<dbReference type="Proteomes" id="UP000051717">
    <property type="component" value="Unassembled WGS sequence"/>
</dbReference>